<accession>A0A4S2LDN1</accession>
<feature type="transmembrane region" description="Helical" evidence="16">
    <location>
        <begin position="17"/>
        <end position="38"/>
    </location>
</feature>
<dbReference type="Pfam" id="PF15024">
    <property type="entry name" value="Glyco_transf_18"/>
    <property type="match status" value="3"/>
</dbReference>
<keyword evidence="10" id="KW-0735">Signal-anchor</keyword>
<keyword evidence="14" id="KW-0325">Glycoprotein</keyword>
<evidence type="ECO:0000259" key="18">
    <source>
        <dbReference type="Pfam" id="PF15027"/>
    </source>
</evidence>
<feature type="domain" description="MGT5A-like N-terminal" evidence="18">
    <location>
        <begin position="50"/>
        <end position="113"/>
    </location>
</feature>
<keyword evidence="8" id="KW-0808">Transferase</keyword>
<sequence length="853" mass="96277">MFQYGGSARRLYTRFKLLHLVVVASICIIFTWSVASWLPDSGKSISDKKRLQWEILQLSQRYVQALAEAQKFEPDGPYSSQTTAYDMKKTLAVLLHSLMQRISTLEAQISSIRHDSVPRLLGFSGNFSIQNTSFQRRHLQQQSEDAETIDYIDLLQGAQETCVLQSYRLLAFPECQSKIEWLRTHWKSHSCYEELGVDGSDCSMVRYLSEVEAHCPAIENRRAALTRPQAKVRKDLSGLLHLIPVDKQHQFSYKFIYDRLTRLWPEMTDAMQTLMQWSQCPTNNSSTGGSIPDWFASVPLQLENQTSGCPPLWNRPQLTVHLHLGFISLSASKHFESSIGRGGPLGELVQWTDLLAALYMLGHRISFSMEINPTLERLRIPEYGKSPCQVDSNLVDLIFTDITGYRQLRRANVRVPACKFRILDSFGTESAFNRQKATWGGLQLNLQQFFTMFPHSPDNTFLGFMVESFNGSRLPNKRTYSGKPIGLVYGKERYMWKGSDDYLQVLSEFLELHGNVADASGAKLPRFVRNHNRSYGQDYLNLLTSSQVMVGLGFPYEGPAPLEAIANGLVFLNPRFAPPRGRGNTAFFADKPTTRKLTSQQPYLEKHVGEPYSYLVDTQNATALRLTMRRVLAKINTSFAYRPFEFSPLGFLERLNALLTHQSFCNGAAGLGLLQSPLPLPPDASKEYTFVADLEARVNSVRWPPASSLRVMLAAPGLSCATACSLVRSTNKPPVRPTAEAAVTTGYLSRRFMALPLPTNVTCPDCLHCAPEHFPTVNNRFTLEKHFDFGCTNVQHHNHPLAPFRWAPNNTCVFQSDRHWFDCVASSEDLQLTRICPCRDALPHQSAICTSCL</sequence>
<dbReference type="GO" id="GO:0006487">
    <property type="term" value="P:protein N-linked glycosylation"/>
    <property type="evidence" value="ECO:0007669"/>
    <property type="project" value="TreeGrafter"/>
</dbReference>
<dbReference type="PANTHER" id="PTHR15075">
    <property type="entry name" value="ALPHA-MANNOSIDE BETA-1,6-N-ACETYLGLUCOSAMINYLTRANSFERASE"/>
    <property type="match status" value="1"/>
</dbReference>
<dbReference type="InterPro" id="IPR052105">
    <property type="entry name" value="MGAT5_Glycosyltransferase"/>
</dbReference>
<evidence type="ECO:0000256" key="9">
    <source>
        <dbReference type="ARBA" id="ARBA00022692"/>
    </source>
</evidence>
<feature type="domain" description="Glycosyltransferase family 18 catalytic" evidence="17">
    <location>
        <begin position="766"/>
        <end position="838"/>
    </location>
</feature>
<name>A0A4S2LDN1_OPIFE</name>
<reference evidence="19 20" key="1">
    <citation type="journal article" date="2019" name="BMC Genomics">
        <title>New insights from Opisthorchis felineus genome: update on genomics of the epidemiologically important liver flukes.</title>
        <authorList>
            <person name="Ershov N.I."/>
            <person name="Mordvinov V.A."/>
            <person name="Prokhortchouk E.B."/>
            <person name="Pakharukova M.Y."/>
            <person name="Gunbin K.V."/>
            <person name="Ustyantsev K."/>
            <person name="Genaev M.A."/>
            <person name="Blinov A.G."/>
            <person name="Mazur A."/>
            <person name="Boulygina E."/>
            <person name="Tsygankova S."/>
            <person name="Khrameeva E."/>
            <person name="Chekanov N."/>
            <person name="Fan G."/>
            <person name="Xiao A."/>
            <person name="Zhang H."/>
            <person name="Xu X."/>
            <person name="Yang H."/>
            <person name="Solovyev V."/>
            <person name="Lee S.M."/>
            <person name="Liu X."/>
            <person name="Afonnikov D.A."/>
            <person name="Skryabin K.G."/>
        </authorList>
    </citation>
    <scope>NUCLEOTIDE SEQUENCE [LARGE SCALE GENOMIC DNA]</scope>
    <source>
        <strain evidence="19">AK-0245</strain>
        <tissue evidence="19">Whole organism</tissue>
    </source>
</reference>
<proteinExistence type="inferred from homology"/>
<dbReference type="InterPro" id="IPR027833">
    <property type="entry name" value="MGT5A-like_N"/>
</dbReference>
<gene>
    <name evidence="19" type="ORF">CRM22_007978</name>
</gene>
<dbReference type="GO" id="GO:0005576">
    <property type="term" value="C:extracellular region"/>
    <property type="evidence" value="ECO:0007669"/>
    <property type="project" value="UniProtKB-SubCell"/>
</dbReference>
<dbReference type="AlphaFoldDB" id="A0A4S2LDN1"/>
<evidence type="ECO:0000256" key="6">
    <source>
        <dbReference type="ARBA" id="ARBA00022525"/>
    </source>
</evidence>
<dbReference type="STRING" id="147828.A0A4S2LDN1"/>
<evidence type="ECO:0000256" key="12">
    <source>
        <dbReference type="ARBA" id="ARBA00023034"/>
    </source>
</evidence>
<keyword evidence="6" id="KW-0964">Secreted</keyword>
<organism evidence="19 20">
    <name type="scientific">Opisthorchis felineus</name>
    <dbReference type="NCBI Taxonomy" id="147828"/>
    <lineage>
        <taxon>Eukaryota</taxon>
        <taxon>Metazoa</taxon>
        <taxon>Spiralia</taxon>
        <taxon>Lophotrochozoa</taxon>
        <taxon>Platyhelminthes</taxon>
        <taxon>Trematoda</taxon>
        <taxon>Digenea</taxon>
        <taxon>Opisthorchiida</taxon>
        <taxon>Opisthorchiata</taxon>
        <taxon>Opisthorchiidae</taxon>
        <taxon>Opisthorchis</taxon>
    </lineage>
</organism>
<dbReference type="OrthoDB" id="2113294at2759"/>
<comment type="similarity">
    <text evidence="4">Belongs to the glycosyltransferase 18 family.</text>
</comment>
<evidence type="ECO:0000256" key="7">
    <source>
        <dbReference type="ARBA" id="ARBA00022676"/>
    </source>
</evidence>
<dbReference type="GO" id="GO:0000139">
    <property type="term" value="C:Golgi membrane"/>
    <property type="evidence" value="ECO:0007669"/>
    <property type="project" value="UniProtKB-SubCell"/>
</dbReference>
<evidence type="ECO:0000313" key="20">
    <source>
        <dbReference type="Proteomes" id="UP000308267"/>
    </source>
</evidence>
<comment type="pathway">
    <text evidence="3">Protein modification; protein glycosylation.</text>
</comment>
<protein>
    <recommendedName>
        <fullName evidence="5">alpha-1,6-mannosyl-glycoprotein 6-beta-N-acetylglucosaminyltransferase</fullName>
        <ecNumber evidence="5">2.4.1.155</ecNumber>
    </recommendedName>
</protein>
<evidence type="ECO:0000256" key="8">
    <source>
        <dbReference type="ARBA" id="ARBA00022679"/>
    </source>
</evidence>
<evidence type="ECO:0000256" key="5">
    <source>
        <dbReference type="ARBA" id="ARBA00012671"/>
    </source>
</evidence>
<evidence type="ECO:0000256" key="16">
    <source>
        <dbReference type="SAM" id="Phobius"/>
    </source>
</evidence>
<feature type="domain" description="Glycosyltransferase family 18 catalytic" evidence="17">
    <location>
        <begin position="191"/>
        <end position="278"/>
    </location>
</feature>
<comment type="caution">
    <text evidence="19">The sequence shown here is derived from an EMBL/GenBank/DDBJ whole genome shotgun (WGS) entry which is preliminary data.</text>
</comment>
<evidence type="ECO:0000313" key="19">
    <source>
        <dbReference type="EMBL" id="TGZ61420.1"/>
    </source>
</evidence>
<evidence type="ECO:0000256" key="11">
    <source>
        <dbReference type="ARBA" id="ARBA00022989"/>
    </source>
</evidence>
<keyword evidence="12" id="KW-0333">Golgi apparatus</keyword>
<dbReference type="EMBL" id="SJOL01007965">
    <property type="protein sequence ID" value="TGZ61420.1"/>
    <property type="molecule type" value="Genomic_DNA"/>
</dbReference>
<keyword evidence="20" id="KW-1185">Reference proteome</keyword>
<dbReference type="Proteomes" id="UP000308267">
    <property type="component" value="Unassembled WGS sequence"/>
</dbReference>
<evidence type="ECO:0000256" key="13">
    <source>
        <dbReference type="ARBA" id="ARBA00023136"/>
    </source>
</evidence>
<evidence type="ECO:0000256" key="2">
    <source>
        <dbReference type="ARBA" id="ARBA00004613"/>
    </source>
</evidence>
<keyword evidence="13 16" id="KW-0472">Membrane</keyword>
<evidence type="ECO:0000256" key="3">
    <source>
        <dbReference type="ARBA" id="ARBA00004922"/>
    </source>
</evidence>
<feature type="domain" description="Glycosyltransferase family 18 catalytic" evidence="17">
    <location>
        <begin position="315"/>
        <end position="725"/>
    </location>
</feature>
<evidence type="ECO:0000256" key="14">
    <source>
        <dbReference type="ARBA" id="ARBA00023180"/>
    </source>
</evidence>
<comment type="subcellular location">
    <subcellularLocation>
        <location evidence="1">Golgi apparatus membrane</location>
        <topology evidence="1">Single-pass type II membrane protein</topology>
    </subcellularLocation>
    <subcellularLocation>
        <location evidence="2">Secreted</location>
    </subcellularLocation>
</comment>
<dbReference type="Pfam" id="PF15027">
    <property type="entry name" value="MGT5A_N"/>
    <property type="match status" value="1"/>
</dbReference>
<evidence type="ECO:0000259" key="17">
    <source>
        <dbReference type="Pfam" id="PF15024"/>
    </source>
</evidence>
<evidence type="ECO:0000256" key="15">
    <source>
        <dbReference type="ARBA" id="ARBA00048243"/>
    </source>
</evidence>
<keyword evidence="11 16" id="KW-1133">Transmembrane helix</keyword>
<evidence type="ECO:0000256" key="10">
    <source>
        <dbReference type="ARBA" id="ARBA00022968"/>
    </source>
</evidence>
<comment type="catalytic activity">
    <reaction evidence="15">
        <text>N(4)-{beta-D-GlcNAc-(1-&gt;2)-[beta-D-GlcNAc-(1-&gt;4)]-alpha-D-Man-(1-&gt;3)-[beta-D-GlcNAc-(1-&gt;2)-alpha-D-Man-(1-&gt;6)]-beta-D-Man-(1-&gt;4)-beta-D-GlcNAc-(1-&gt;4)-beta-D-GlcNAc}-L-asparaginyl-[protein] + UDP-N-acetyl-alpha-D-glucosamine = N(4)-{beta-D-GlcNAc-(1-&gt;2)-[beta-D-GlcNAc-(1-&gt;4)]-alpha-D-Man-(1-&gt;3)-[beta-D-GlcNAc-(1-&gt;2)-[beta-D-GlcNAc-(1-&gt;6)]-alpha-D-Man-(1-&gt;6)]-beta-D-Man-(1-&gt;4)-beta-D-GlcNAc-(1-&gt;4)-beta-D-GlcNAc}-L-asparaginyl-[protein] + UDP + H(+)</text>
        <dbReference type="Rhea" id="RHEA:16921"/>
        <dbReference type="Rhea" id="RHEA-COMP:14374"/>
        <dbReference type="Rhea" id="RHEA-COMP:14377"/>
        <dbReference type="ChEBI" id="CHEBI:15378"/>
        <dbReference type="ChEBI" id="CHEBI:57705"/>
        <dbReference type="ChEBI" id="CHEBI:58223"/>
        <dbReference type="ChEBI" id="CHEBI:139507"/>
        <dbReference type="ChEBI" id="CHEBI:139510"/>
        <dbReference type="EC" id="2.4.1.155"/>
    </reaction>
</comment>
<evidence type="ECO:0000256" key="1">
    <source>
        <dbReference type="ARBA" id="ARBA00004323"/>
    </source>
</evidence>
<dbReference type="UniPathway" id="UPA00378"/>
<keyword evidence="9 16" id="KW-0812">Transmembrane</keyword>
<dbReference type="PANTHER" id="PTHR15075:SF2">
    <property type="entry name" value="ALPHA-1,6-MANNOSYLGLYCOPROTEIN 6-BETA-N-ACETYLGLUCOSAMINYLTRANSFERASE"/>
    <property type="match status" value="1"/>
</dbReference>
<evidence type="ECO:0000256" key="4">
    <source>
        <dbReference type="ARBA" id="ARBA00007477"/>
    </source>
</evidence>
<dbReference type="GO" id="GO:0030144">
    <property type="term" value="F:alpha-1,6-mannosylglycoprotein 6-beta-N-acetylglucosaminyltransferase activity"/>
    <property type="evidence" value="ECO:0007669"/>
    <property type="project" value="UniProtKB-EC"/>
</dbReference>
<dbReference type="EC" id="2.4.1.155" evidence="5"/>
<dbReference type="InterPro" id="IPR026116">
    <property type="entry name" value="GT18_cat"/>
</dbReference>
<keyword evidence="7" id="KW-0328">Glycosyltransferase</keyword>